<evidence type="ECO:0000256" key="10">
    <source>
        <dbReference type="HAMAP-Rule" id="MF_00019"/>
    </source>
</evidence>
<protein>
    <recommendedName>
        <fullName evidence="8 10">Phosphate acyltransferase</fullName>
        <ecNumber evidence="8 10">2.3.1.274</ecNumber>
    </recommendedName>
    <alternativeName>
        <fullName evidence="10">Acyl-ACP phosphotransacylase</fullName>
    </alternativeName>
    <alternativeName>
        <fullName evidence="10">Acyl-[acyl-carrier-protein]--phosphate acyltransferase</fullName>
    </alternativeName>
    <alternativeName>
        <fullName evidence="10">Phosphate-acyl-ACP acyltransferase</fullName>
    </alternativeName>
</protein>
<comment type="similarity">
    <text evidence="10">Belongs to the PlsX family.</text>
</comment>
<keyword evidence="6 10" id="KW-0594">Phospholipid biosynthesis</keyword>
<dbReference type="InterPro" id="IPR012281">
    <property type="entry name" value="Phospholipid_synth_PlsX-like"/>
</dbReference>
<gene>
    <name evidence="10" type="primary">plsX</name>
    <name evidence="11" type="ORF">SAMN05421647_103208</name>
</gene>
<keyword evidence="7 10" id="KW-1208">Phospholipid metabolism</keyword>
<dbReference type="PANTHER" id="PTHR30100">
    <property type="entry name" value="FATTY ACID/PHOSPHOLIPID SYNTHESIS PROTEIN PLSX"/>
    <property type="match status" value="1"/>
</dbReference>
<reference evidence="11 12" key="1">
    <citation type="submission" date="2017-01" db="EMBL/GenBank/DDBJ databases">
        <authorList>
            <person name="Mah S.A."/>
            <person name="Swanson W.J."/>
            <person name="Moy G.W."/>
            <person name="Vacquier V.D."/>
        </authorList>
    </citation>
    <scope>NUCLEOTIDE SEQUENCE [LARGE SCALE GENOMIC DNA]</scope>
    <source>
        <strain evidence="11 12">DSM 7027</strain>
    </source>
</reference>
<sequence>MTAGYRIAVDAMGGDHGPRVTVLAAIDALSRHPDLEILLFGQQSSLEPFLARHPDNLIQRLHLVHADSVVAMDERPSFALRRRRDSSMYMALEAVAKGEAQACISAGNTGALMAMGRTCLQTLPGIDRPAITTAIPTLKGHSYMLDLGANVDCSSEHLLQFAIMGSVMLQAVEQISQPTVGLLNIGAEEIKGNEQVRLASRLLSEEPGLNYVGFIEGDGVFSGKVDLVVCDGFVGNIALKSSEGLARLMSRKVRRSFSQSLYRRLLAFLARPILKELQEQLDPSRRNGASLLGLQGIVVKSHGGANRKCFGHAIDQAISEVEMNIPALISDHLEQHLPRSGSVQN</sequence>
<dbReference type="Pfam" id="PF02504">
    <property type="entry name" value="FA_synthesis"/>
    <property type="match status" value="1"/>
</dbReference>
<keyword evidence="2 10" id="KW-0963">Cytoplasm</keyword>
<organism evidence="11 12">
    <name type="scientific">Marinobacterium stanieri</name>
    <dbReference type="NCBI Taxonomy" id="49186"/>
    <lineage>
        <taxon>Bacteria</taxon>
        <taxon>Pseudomonadati</taxon>
        <taxon>Pseudomonadota</taxon>
        <taxon>Gammaproteobacteria</taxon>
        <taxon>Oceanospirillales</taxon>
        <taxon>Oceanospirillaceae</taxon>
        <taxon>Marinobacterium</taxon>
    </lineage>
</organism>
<keyword evidence="11" id="KW-0012">Acyltransferase</keyword>
<evidence type="ECO:0000256" key="1">
    <source>
        <dbReference type="ARBA" id="ARBA00001232"/>
    </source>
</evidence>
<dbReference type="EMBL" id="FTMN01000003">
    <property type="protein sequence ID" value="SIQ25830.1"/>
    <property type="molecule type" value="Genomic_DNA"/>
</dbReference>
<dbReference type="PIRSF" id="PIRSF002465">
    <property type="entry name" value="Phsphlp_syn_PlsX"/>
    <property type="match status" value="1"/>
</dbReference>
<dbReference type="GO" id="GO:0043811">
    <property type="term" value="F:phosphate:acyl-[acyl carrier protein] acyltransferase activity"/>
    <property type="evidence" value="ECO:0007669"/>
    <property type="project" value="UniProtKB-UniRule"/>
</dbReference>
<dbReference type="RefSeq" id="WP_076462395.1">
    <property type="nucleotide sequence ID" value="NZ_FTMN01000003.1"/>
</dbReference>
<evidence type="ECO:0000256" key="7">
    <source>
        <dbReference type="ARBA" id="ARBA00023264"/>
    </source>
</evidence>
<dbReference type="GO" id="GO:0008654">
    <property type="term" value="P:phospholipid biosynthetic process"/>
    <property type="evidence" value="ECO:0007669"/>
    <property type="project" value="UniProtKB-KW"/>
</dbReference>
<evidence type="ECO:0000256" key="9">
    <source>
        <dbReference type="ARBA" id="ARBA00046608"/>
    </source>
</evidence>
<dbReference type="AlphaFoldDB" id="A0A1N6RAA8"/>
<dbReference type="GO" id="GO:0006633">
    <property type="term" value="P:fatty acid biosynthetic process"/>
    <property type="evidence" value="ECO:0007669"/>
    <property type="project" value="UniProtKB-UniRule"/>
</dbReference>
<proteinExistence type="inferred from homology"/>
<evidence type="ECO:0000256" key="6">
    <source>
        <dbReference type="ARBA" id="ARBA00023209"/>
    </source>
</evidence>
<dbReference type="PANTHER" id="PTHR30100:SF1">
    <property type="entry name" value="PHOSPHATE ACYLTRANSFERASE"/>
    <property type="match status" value="1"/>
</dbReference>
<evidence type="ECO:0000256" key="8">
    <source>
        <dbReference type="ARBA" id="ARBA00024069"/>
    </source>
</evidence>
<comment type="subcellular location">
    <subcellularLocation>
        <location evidence="10">Cytoplasm</location>
    </subcellularLocation>
    <text evidence="10">Associated with the membrane possibly through PlsY.</text>
</comment>
<keyword evidence="3 10" id="KW-0444">Lipid biosynthesis</keyword>
<accession>A0A1N6RAA8</accession>
<dbReference type="NCBIfam" id="TIGR00182">
    <property type="entry name" value="plsX"/>
    <property type="match status" value="1"/>
</dbReference>
<evidence type="ECO:0000256" key="2">
    <source>
        <dbReference type="ARBA" id="ARBA00022490"/>
    </source>
</evidence>
<comment type="function">
    <text evidence="10">Catalyzes the reversible formation of acyl-phosphate (acyl-PO(4)) from acyl-[acyl-carrier-protein] (acyl-ACP). This enzyme utilizes acyl-ACP as fatty acyl donor, but not acyl-CoA.</text>
</comment>
<dbReference type="SUPFAM" id="SSF53659">
    <property type="entry name" value="Isocitrate/Isopropylmalate dehydrogenase-like"/>
    <property type="match status" value="1"/>
</dbReference>
<dbReference type="GO" id="GO:0005737">
    <property type="term" value="C:cytoplasm"/>
    <property type="evidence" value="ECO:0007669"/>
    <property type="project" value="UniProtKB-SubCell"/>
</dbReference>
<dbReference type="EC" id="2.3.1.274" evidence="8 10"/>
<comment type="catalytic activity">
    <reaction evidence="1 10">
        <text>a fatty acyl-[ACP] + phosphate = an acyl phosphate + holo-[ACP]</text>
        <dbReference type="Rhea" id="RHEA:42292"/>
        <dbReference type="Rhea" id="RHEA-COMP:9685"/>
        <dbReference type="Rhea" id="RHEA-COMP:14125"/>
        <dbReference type="ChEBI" id="CHEBI:43474"/>
        <dbReference type="ChEBI" id="CHEBI:59918"/>
        <dbReference type="ChEBI" id="CHEBI:64479"/>
        <dbReference type="ChEBI" id="CHEBI:138651"/>
        <dbReference type="EC" id="2.3.1.274"/>
    </reaction>
</comment>
<name>A0A1N6RAA8_9GAMM</name>
<comment type="subunit">
    <text evidence="9 10">Homodimer. Probably interacts with PlsY.</text>
</comment>
<dbReference type="STRING" id="49186.SAMN05421647_103208"/>
<dbReference type="InterPro" id="IPR003664">
    <property type="entry name" value="FA_synthesis"/>
</dbReference>
<dbReference type="eggNOG" id="COG0416">
    <property type="taxonomic scope" value="Bacteria"/>
</dbReference>
<dbReference type="Proteomes" id="UP000186895">
    <property type="component" value="Unassembled WGS sequence"/>
</dbReference>
<evidence type="ECO:0000313" key="12">
    <source>
        <dbReference type="Proteomes" id="UP000186895"/>
    </source>
</evidence>
<evidence type="ECO:0000256" key="3">
    <source>
        <dbReference type="ARBA" id="ARBA00022516"/>
    </source>
</evidence>
<comment type="pathway">
    <text evidence="10">Lipid metabolism; phospholipid metabolism.</text>
</comment>
<keyword evidence="12" id="KW-1185">Reference proteome</keyword>
<evidence type="ECO:0000256" key="4">
    <source>
        <dbReference type="ARBA" id="ARBA00022679"/>
    </source>
</evidence>
<dbReference type="Gene3D" id="3.40.718.10">
    <property type="entry name" value="Isopropylmalate Dehydrogenase"/>
    <property type="match status" value="1"/>
</dbReference>
<dbReference type="UniPathway" id="UPA00085"/>
<dbReference type="HAMAP" id="MF_00019">
    <property type="entry name" value="PlsX"/>
    <property type="match status" value="1"/>
</dbReference>
<keyword evidence="4 10" id="KW-0808">Transferase</keyword>
<evidence type="ECO:0000256" key="5">
    <source>
        <dbReference type="ARBA" id="ARBA00023098"/>
    </source>
</evidence>
<keyword evidence="5 10" id="KW-0443">Lipid metabolism</keyword>
<evidence type="ECO:0000313" key="11">
    <source>
        <dbReference type="EMBL" id="SIQ25830.1"/>
    </source>
</evidence>